<organism evidence="1 2">
    <name type="scientific">Dongia sedimenti</name>
    <dbReference type="NCBI Taxonomy" id="3064282"/>
    <lineage>
        <taxon>Bacteria</taxon>
        <taxon>Pseudomonadati</taxon>
        <taxon>Pseudomonadota</taxon>
        <taxon>Alphaproteobacteria</taxon>
        <taxon>Rhodospirillales</taxon>
        <taxon>Dongiaceae</taxon>
        <taxon>Dongia</taxon>
    </lineage>
</organism>
<dbReference type="Proteomes" id="UP001230156">
    <property type="component" value="Unassembled WGS sequence"/>
</dbReference>
<gene>
    <name evidence="1" type="ORF">Q8A70_24225</name>
</gene>
<evidence type="ECO:0000313" key="1">
    <source>
        <dbReference type="EMBL" id="MDQ7250818.1"/>
    </source>
</evidence>
<reference evidence="2" key="1">
    <citation type="submission" date="2023-08" db="EMBL/GenBank/DDBJ databases">
        <title>Rhodospirillaceae gen. nov., a novel taxon isolated from the Yangtze River Yuezi River estuary sludge.</title>
        <authorList>
            <person name="Ruan L."/>
        </authorList>
    </citation>
    <scope>NUCLEOTIDE SEQUENCE [LARGE SCALE GENOMIC DNA]</scope>
    <source>
        <strain evidence="2">R-7</strain>
    </source>
</reference>
<dbReference type="EMBL" id="JAUYVI010000008">
    <property type="protein sequence ID" value="MDQ7250818.1"/>
    <property type="molecule type" value="Genomic_DNA"/>
</dbReference>
<accession>A0ABU0YSY7</accession>
<sequence length="140" mass="14661">MPNLLEPIALRPHRTPSRIARAPIGLLGVALLVLFGCGGEADWRSKVIADAEAQIRARLGDPSAQFARVQVTGDSRSGQTCGIVTAKPAASAGGGTGRFIVYIDKGAGPFIEPSVGISTIAQAQFDFQWAHDCVGEGYRA</sequence>
<evidence type="ECO:0008006" key="3">
    <source>
        <dbReference type="Google" id="ProtNLM"/>
    </source>
</evidence>
<dbReference type="RefSeq" id="WP_379960576.1">
    <property type="nucleotide sequence ID" value="NZ_JAUYVI010000008.1"/>
</dbReference>
<evidence type="ECO:0000313" key="2">
    <source>
        <dbReference type="Proteomes" id="UP001230156"/>
    </source>
</evidence>
<comment type="caution">
    <text evidence="1">The sequence shown here is derived from an EMBL/GenBank/DDBJ whole genome shotgun (WGS) entry which is preliminary data.</text>
</comment>
<proteinExistence type="predicted"/>
<name>A0ABU0YSY7_9PROT</name>
<protein>
    <recommendedName>
        <fullName evidence="3">Lipoprotein</fullName>
    </recommendedName>
</protein>
<keyword evidence="2" id="KW-1185">Reference proteome</keyword>